<feature type="chain" id="PRO_5046933062" evidence="1">
    <location>
        <begin position="19"/>
        <end position="254"/>
    </location>
</feature>
<dbReference type="Proteomes" id="UP001595075">
    <property type="component" value="Unassembled WGS sequence"/>
</dbReference>
<organism evidence="2 3">
    <name type="scientific">Oculimacula yallundae</name>
    <dbReference type="NCBI Taxonomy" id="86028"/>
    <lineage>
        <taxon>Eukaryota</taxon>
        <taxon>Fungi</taxon>
        <taxon>Dikarya</taxon>
        <taxon>Ascomycota</taxon>
        <taxon>Pezizomycotina</taxon>
        <taxon>Leotiomycetes</taxon>
        <taxon>Helotiales</taxon>
        <taxon>Ploettnerulaceae</taxon>
        <taxon>Oculimacula</taxon>
    </lineage>
</organism>
<evidence type="ECO:0000313" key="3">
    <source>
        <dbReference type="Proteomes" id="UP001595075"/>
    </source>
</evidence>
<dbReference type="EMBL" id="JAZHXI010000001">
    <property type="protein sequence ID" value="KAL2076240.1"/>
    <property type="molecule type" value="Genomic_DNA"/>
</dbReference>
<proteinExistence type="predicted"/>
<evidence type="ECO:0000313" key="2">
    <source>
        <dbReference type="EMBL" id="KAL2076240.1"/>
    </source>
</evidence>
<reference evidence="2 3" key="1">
    <citation type="journal article" date="2024" name="Commun. Biol.">
        <title>Comparative genomic analysis of thermophilic fungi reveals convergent evolutionary adaptations and gene losses.</title>
        <authorList>
            <person name="Steindorff A.S."/>
            <person name="Aguilar-Pontes M.V."/>
            <person name="Robinson A.J."/>
            <person name="Andreopoulos B."/>
            <person name="LaButti K."/>
            <person name="Kuo A."/>
            <person name="Mondo S."/>
            <person name="Riley R."/>
            <person name="Otillar R."/>
            <person name="Haridas S."/>
            <person name="Lipzen A."/>
            <person name="Grimwood J."/>
            <person name="Schmutz J."/>
            <person name="Clum A."/>
            <person name="Reid I.D."/>
            <person name="Moisan M.C."/>
            <person name="Butler G."/>
            <person name="Nguyen T.T.M."/>
            <person name="Dewar K."/>
            <person name="Conant G."/>
            <person name="Drula E."/>
            <person name="Henrissat B."/>
            <person name="Hansel C."/>
            <person name="Singer S."/>
            <person name="Hutchinson M.I."/>
            <person name="de Vries R.P."/>
            <person name="Natvig D.O."/>
            <person name="Powell A.J."/>
            <person name="Tsang A."/>
            <person name="Grigoriev I.V."/>
        </authorList>
    </citation>
    <scope>NUCLEOTIDE SEQUENCE [LARGE SCALE GENOMIC DNA]</scope>
    <source>
        <strain evidence="2 3">CBS 494.80</strain>
    </source>
</reference>
<sequence>MIYLWALCIATFAGITHAVPCWDIATASLRFLDIAEKDYTWGHAVKYENALAPPNGEWDVVRAKDCYVRFQEPRGGQDGRITKTVFEATPAQVLSTMMNYFNEKRSNIALWLPMNSRAFEYGEIMNLAREGGNHPGFDGQGTLKEDAVVMSIILPSGASKLTRVNPDHGECSHDERINVSAAQSGGIVGLAGTIDSSDWAYSNSRAARMAMKTLRHRQSERRNDPLNVESWLLASKADGNCVVIDLTGFVDFFF</sequence>
<gene>
    <name evidence="2" type="ORF">VTL71DRAFT_1183</name>
</gene>
<keyword evidence="1" id="KW-0732">Signal</keyword>
<accession>A0ABR4D247</accession>
<feature type="signal peptide" evidence="1">
    <location>
        <begin position="1"/>
        <end position="18"/>
    </location>
</feature>
<comment type="caution">
    <text evidence="2">The sequence shown here is derived from an EMBL/GenBank/DDBJ whole genome shotgun (WGS) entry which is preliminary data.</text>
</comment>
<protein>
    <submittedName>
        <fullName evidence="2">Uncharacterized protein</fullName>
    </submittedName>
</protein>
<keyword evidence="3" id="KW-1185">Reference proteome</keyword>
<name>A0ABR4D247_9HELO</name>
<evidence type="ECO:0000256" key="1">
    <source>
        <dbReference type="SAM" id="SignalP"/>
    </source>
</evidence>